<dbReference type="EMBL" id="CP042806">
    <property type="protein sequence ID" value="QEE27718.1"/>
    <property type="molecule type" value="Genomic_DNA"/>
</dbReference>
<keyword evidence="5" id="KW-1185">Reference proteome</keyword>
<feature type="domain" description="Double zinc ribbon" evidence="3">
    <location>
        <begin position="37"/>
        <end position="98"/>
    </location>
</feature>
<dbReference type="OrthoDB" id="9779910at2"/>
<reference evidence="4 5" key="1">
    <citation type="submission" date="2019-08" db="EMBL/GenBank/DDBJ databases">
        <title>Complete genome sequence of Terriglobus albidus strain ORNL.</title>
        <authorList>
            <person name="Podar M."/>
        </authorList>
    </citation>
    <scope>NUCLEOTIDE SEQUENCE [LARGE SCALE GENOMIC DNA]</scope>
    <source>
        <strain evidence="4 5">ORNL</strain>
    </source>
</reference>
<organism evidence="4 5">
    <name type="scientific">Terriglobus albidus</name>
    <dbReference type="NCBI Taxonomy" id="1592106"/>
    <lineage>
        <taxon>Bacteria</taxon>
        <taxon>Pseudomonadati</taxon>
        <taxon>Acidobacteriota</taxon>
        <taxon>Terriglobia</taxon>
        <taxon>Terriglobales</taxon>
        <taxon>Acidobacteriaceae</taxon>
        <taxon>Terriglobus</taxon>
    </lineage>
</organism>
<name>A0A5B9E6R9_9BACT</name>
<dbReference type="RefSeq" id="WP_147646908.1">
    <property type="nucleotide sequence ID" value="NZ_CP042806.1"/>
</dbReference>
<evidence type="ECO:0000313" key="4">
    <source>
        <dbReference type="EMBL" id="QEE27718.1"/>
    </source>
</evidence>
<accession>A0A5B9E6R9</accession>
<dbReference type="SUPFAM" id="SSF53271">
    <property type="entry name" value="PRTase-like"/>
    <property type="match status" value="1"/>
</dbReference>
<dbReference type="InterPro" id="IPR044005">
    <property type="entry name" value="DZR_2"/>
</dbReference>
<proteinExistence type="inferred from homology"/>
<dbReference type="AlphaFoldDB" id="A0A5B9E6R9"/>
<dbReference type="Gene3D" id="3.40.50.2020">
    <property type="match status" value="1"/>
</dbReference>
<dbReference type="InterPro" id="IPR051910">
    <property type="entry name" value="ComF/GntX_DNA_util-trans"/>
</dbReference>
<dbReference type="Pfam" id="PF00156">
    <property type="entry name" value="Pribosyltran"/>
    <property type="match status" value="1"/>
</dbReference>
<feature type="domain" description="Phosphoribosyltransferase" evidence="2">
    <location>
        <begin position="175"/>
        <end position="275"/>
    </location>
</feature>
<dbReference type="KEGG" id="talb:FTW19_06740"/>
<dbReference type="InterPro" id="IPR000836">
    <property type="entry name" value="PRTase_dom"/>
</dbReference>
<evidence type="ECO:0000256" key="1">
    <source>
        <dbReference type="ARBA" id="ARBA00008007"/>
    </source>
</evidence>
<dbReference type="Proteomes" id="UP000321820">
    <property type="component" value="Chromosome"/>
</dbReference>
<gene>
    <name evidence="4" type="ORF">FTW19_06740</name>
</gene>
<evidence type="ECO:0000313" key="5">
    <source>
        <dbReference type="Proteomes" id="UP000321820"/>
    </source>
</evidence>
<protein>
    <submittedName>
        <fullName evidence="4">ComF family protein</fullName>
    </submittedName>
</protein>
<dbReference type="Pfam" id="PF18912">
    <property type="entry name" value="DZR_2"/>
    <property type="match status" value="1"/>
</dbReference>
<evidence type="ECO:0000259" key="3">
    <source>
        <dbReference type="Pfam" id="PF18912"/>
    </source>
</evidence>
<sequence>MKLGVERWRARVRYLRSHVLGRSDAPPGRNLADSLSTVLFPSDCRVCREPLLRASRVPVCDACRGLLVPQTISMCALCGEALGFESIRLEDAPLCRVCRFSPPPFAQAVAFGEYTGALREMVGLFKFERVAVLSRLLGEKLAEEVRQMPGLSRNAIVVPVPLFRNRLTERGFNQSLLLAEQVVRVLNRRYNFRLRIADALHRVKSTENQYLLTPRQRRQNLRGAFAVRDKAAIAEKDVLLIDDIYTTGATARECARILRQEGAASVCVATLARTQRDVAVPWTGLVRPMQSIAGTGSLQQNQGLI</sequence>
<comment type="similarity">
    <text evidence="1">Belongs to the ComF/GntX family.</text>
</comment>
<dbReference type="CDD" id="cd06223">
    <property type="entry name" value="PRTases_typeI"/>
    <property type="match status" value="1"/>
</dbReference>
<dbReference type="InterPro" id="IPR029057">
    <property type="entry name" value="PRTase-like"/>
</dbReference>
<dbReference type="PANTHER" id="PTHR47505">
    <property type="entry name" value="DNA UTILIZATION PROTEIN YHGH"/>
    <property type="match status" value="1"/>
</dbReference>
<evidence type="ECO:0000259" key="2">
    <source>
        <dbReference type="Pfam" id="PF00156"/>
    </source>
</evidence>
<dbReference type="PANTHER" id="PTHR47505:SF1">
    <property type="entry name" value="DNA UTILIZATION PROTEIN YHGH"/>
    <property type="match status" value="1"/>
</dbReference>